<feature type="chain" id="PRO_5007172447" evidence="1">
    <location>
        <begin position="24"/>
        <end position="47"/>
    </location>
</feature>
<geneLocation type="mitochondrion" evidence="2"/>
<dbReference type="AlphaFoldDB" id="A0A124GP02"/>
<proteinExistence type="predicted"/>
<keyword evidence="2" id="KW-0496">Mitochondrion</keyword>
<feature type="signal peptide" evidence="1">
    <location>
        <begin position="1"/>
        <end position="23"/>
    </location>
</feature>
<comment type="caution">
    <text evidence="2">The sequence shown here is derived from an EMBL/GenBank/DDBJ whole genome shotgun (WGS) entry which is preliminary data.</text>
</comment>
<sequence length="47" mass="5633">MQRVLDLLLIPLLKLLLPPLSLLQVLQMDPKLELENRRLMLWVLIWT</sequence>
<evidence type="ECO:0000313" key="2">
    <source>
        <dbReference type="EMBL" id="KUM50451.1"/>
    </source>
</evidence>
<reference evidence="2" key="1">
    <citation type="journal article" date="2015" name="Genome Biol. Evol.">
        <title>Organellar Genomes of White Spruce (Picea glauca): Assembly and Annotation.</title>
        <authorList>
            <person name="Jackman S.D."/>
            <person name="Warren R.L."/>
            <person name="Gibb E.A."/>
            <person name="Vandervalk B.P."/>
            <person name="Mohamadi H."/>
            <person name="Chu J."/>
            <person name="Raymond A."/>
            <person name="Pleasance S."/>
            <person name="Coope R."/>
            <person name="Wildung M.R."/>
            <person name="Ritland C.E."/>
            <person name="Bousquet J."/>
            <person name="Jones S.J."/>
            <person name="Bohlmann J."/>
            <person name="Birol I."/>
        </authorList>
    </citation>
    <scope>NUCLEOTIDE SEQUENCE [LARGE SCALE GENOMIC DNA]</scope>
    <source>
        <tissue evidence="2">Flushing bud</tissue>
    </source>
</reference>
<name>A0A124GP02_PICGL</name>
<evidence type="ECO:0000256" key="1">
    <source>
        <dbReference type="SAM" id="SignalP"/>
    </source>
</evidence>
<keyword evidence="1" id="KW-0732">Signal</keyword>
<gene>
    <name evidence="2" type="ORF">ABT39_MTgene294</name>
</gene>
<protein>
    <submittedName>
        <fullName evidence="2">Uncharacterized protein</fullName>
    </submittedName>
</protein>
<dbReference type="EMBL" id="LKAM01000001">
    <property type="protein sequence ID" value="KUM50451.1"/>
    <property type="molecule type" value="Genomic_DNA"/>
</dbReference>
<organism evidence="2">
    <name type="scientific">Picea glauca</name>
    <name type="common">White spruce</name>
    <name type="synonym">Pinus glauca</name>
    <dbReference type="NCBI Taxonomy" id="3330"/>
    <lineage>
        <taxon>Eukaryota</taxon>
        <taxon>Viridiplantae</taxon>
        <taxon>Streptophyta</taxon>
        <taxon>Embryophyta</taxon>
        <taxon>Tracheophyta</taxon>
        <taxon>Spermatophyta</taxon>
        <taxon>Pinopsida</taxon>
        <taxon>Pinidae</taxon>
        <taxon>Conifers I</taxon>
        <taxon>Pinales</taxon>
        <taxon>Pinaceae</taxon>
        <taxon>Picea</taxon>
    </lineage>
</organism>
<accession>A0A124GP02</accession>